<feature type="transmembrane region" description="Helical" evidence="8">
    <location>
        <begin position="811"/>
        <end position="831"/>
    </location>
</feature>
<sequence>MSARILFYCHLFVVSNGIKDTQSQQVNDVIDTPAFLTGDVVIGGLFHIFNTKQPDRCDLDLDMYSVMEMEAVKWSLMRLNEVNFIPGVRLGLLAYPTCGIPSIAALQSNKFLQLLREHRASNKTNKPVYIKAVLGPTFSSESAVVSRILSSVPDDYKLLQVSYSSTAAFLTNKTNAETFLNFFRTIPSDKIQTQTMLDLLVDLGWTYIGLIHSGDAYGNDAARELSDALAERRICIAAVYQCDSDISRARFHEILYNITALRIKGIVFIGAVSMVRSFIDSIERISFSQYSVPSIIFSESLGLQSEIFFNSESKEIYPAAKGSFAMSPPHKEMSEFSEYWNAMFANMSKNQDDTQINPWLQQFMKLQLGYNKLNVDNLLTKYPSSTFVKYAIMATYSVAKTIKDVHQKVCRGISGLCSEMKENRLSEYIEQARRTAVDFEKDFPQKAKLRNLTERVSFTKEGDIQFQNSGLMYEVYNYQSPSNDTNFEFVNVGSLKKPETPAEGGKPKFTLLKPRVKFYDNMGRITNTVKSICQPNTTCTICLQNHESETYLYDPGDVIVVVTFPIHNRGSEPLHCGPVRRRIGLDVALGAKFAIDKINENSDIFPNKKVGLLLLDTCDDPLITSDIILELQLHGQINNRIPNISDKILGYAGGFSSSPTLQVADITTELKTVQVSCCATSDLLSDRLNYPYYLGLATPLNYTTRVMLQMVNKLGSNNVQVLFSDGKYGESAVKLILSLAPSFNICVAQTVRVYGSDIGHWHHGDAEPYFERKRIQVYPSNSSCGDVSVKSSTHSESEAETSGIVKLVKTVLLSVFAGAIVILLLAFLCIWRRQTYIMSSMSSDTSTKSEYNSIDDFSIINMKRINSEISLRLGDFFRSDSPCGTPKSTRSTGDTTENSNQVRNERVKNSPSVPPRRNMPGLPTHLSTHIPRHPRLRSEPVIKLSFSPNTARRLNSEPFPKMHRGRADSIGMPYILAPKSRRLQSEPNLPSPNFSRLLFNNAIRRESVQDNGYIFPIHEPRDQQQTETMEIADSVQETEEGISTQQTDIADRARQIEEDDATQQGGEACGGPVHFVLGNPRDKLHGYSC</sequence>
<keyword evidence="3 8" id="KW-1133">Transmembrane helix</keyword>
<dbReference type="InterPro" id="IPR028082">
    <property type="entry name" value="Peripla_BP_I"/>
</dbReference>
<feature type="region of interest" description="Disordered" evidence="7">
    <location>
        <begin position="882"/>
        <end position="936"/>
    </location>
</feature>
<dbReference type="AlphaFoldDB" id="K1QLK1"/>
<keyword evidence="4 8" id="KW-0472">Membrane</keyword>
<keyword evidence="2 8" id="KW-0812">Transmembrane</keyword>
<dbReference type="GO" id="GO:0004930">
    <property type="term" value="F:G protein-coupled receptor activity"/>
    <property type="evidence" value="ECO:0007669"/>
    <property type="project" value="InterPro"/>
</dbReference>
<reference evidence="10" key="1">
    <citation type="journal article" date="2012" name="Nature">
        <title>The oyster genome reveals stress adaptation and complexity of shell formation.</title>
        <authorList>
            <person name="Zhang G."/>
            <person name="Fang X."/>
            <person name="Guo X."/>
            <person name="Li L."/>
            <person name="Luo R."/>
            <person name="Xu F."/>
            <person name="Yang P."/>
            <person name="Zhang L."/>
            <person name="Wang X."/>
            <person name="Qi H."/>
            <person name="Xiong Z."/>
            <person name="Que H."/>
            <person name="Xie Y."/>
            <person name="Holland P.W."/>
            <person name="Paps J."/>
            <person name="Zhu Y."/>
            <person name="Wu F."/>
            <person name="Chen Y."/>
            <person name="Wang J."/>
            <person name="Peng C."/>
            <person name="Meng J."/>
            <person name="Yang L."/>
            <person name="Liu J."/>
            <person name="Wen B."/>
            <person name="Zhang N."/>
            <person name="Huang Z."/>
            <person name="Zhu Q."/>
            <person name="Feng Y."/>
            <person name="Mount A."/>
            <person name="Hedgecock D."/>
            <person name="Xu Z."/>
            <person name="Liu Y."/>
            <person name="Domazet-Loso T."/>
            <person name="Du Y."/>
            <person name="Sun X."/>
            <person name="Zhang S."/>
            <person name="Liu B."/>
            <person name="Cheng P."/>
            <person name="Jiang X."/>
            <person name="Li J."/>
            <person name="Fan D."/>
            <person name="Wang W."/>
            <person name="Fu W."/>
            <person name="Wang T."/>
            <person name="Wang B."/>
            <person name="Zhang J."/>
            <person name="Peng Z."/>
            <person name="Li Y."/>
            <person name="Li N."/>
            <person name="Wang J."/>
            <person name="Chen M."/>
            <person name="He Y."/>
            <person name="Tan F."/>
            <person name="Song X."/>
            <person name="Zheng Q."/>
            <person name="Huang R."/>
            <person name="Yang H."/>
            <person name="Du X."/>
            <person name="Chen L."/>
            <person name="Yang M."/>
            <person name="Gaffney P.M."/>
            <person name="Wang S."/>
            <person name="Luo L."/>
            <person name="She Z."/>
            <person name="Ming Y."/>
            <person name="Huang W."/>
            <person name="Zhang S."/>
            <person name="Huang B."/>
            <person name="Zhang Y."/>
            <person name="Qu T."/>
            <person name="Ni P."/>
            <person name="Miao G."/>
            <person name="Wang J."/>
            <person name="Wang Q."/>
            <person name="Steinberg C.E."/>
            <person name="Wang H."/>
            <person name="Li N."/>
            <person name="Qian L."/>
            <person name="Zhang G."/>
            <person name="Li Y."/>
            <person name="Yang H."/>
            <person name="Liu X."/>
            <person name="Wang J."/>
            <person name="Yin Y."/>
            <person name="Wang J."/>
        </authorList>
    </citation>
    <scope>NUCLEOTIDE SEQUENCE [LARGE SCALE GENOMIC DNA]</scope>
    <source>
        <strain evidence="10">05x7-T-G4-1.051#20</strain>
    </source>
</reference>
<name>K1QLK1_MAGGI</name>
<evidence type="ECO:0000256" key="2">
    <source>
        <dbReference type="ARBA" id="ARBA00022692"/>
    </source>
</evidence>
<evidence type="ECO:0000259" key="9">
    <source>
        <dbReference type="Pfam" id="PF01094"/>
    </source>
</evidence>
<feature type="domain" description="Receptor ligand binding region" evidence="9">
    <location>
        <begin position="589"/>
        <end position="753"/>
    </location>
</feature>
<evidence type="ECO:0000256" key="7">
    <source>
        <dbReference type="SAM" id="MobiDB-lite"/>
    </source>
</evidence>
<feature type="compositionally biased region" description="Polar residues" evidence="7">
    <location>
        <begin position="886"/>
        <end position="902"/>
    </location>
</feature>
<dbReference type="HOGENOM" id="CLU_284878_0_0_1"/>
<gene>
    <name evidence="10" type="ORF">CGI_10020468</name>
</gene>
<evidence type="ECO:0000256" key="5">
    <source>
        <dbReference type="ARBA" id="ARBA00023170"/>
    </source>
</evidence>
<organism evidence="10">
    <name type="scientific">Magallana gigas</name>
    <name type="common">Pacific oyster</name>
    <name type="synonym">Crassostrea gigas</name>
    <dbReference type="NCBI Taxonomy" id="29159"/>
    <lineage>
        <taxon>Eukaryota</taxon>
        <taxon>Metazoa</taxon>
        <taxon>Spiralia</taxon>
        <taxon>Lophotrochozoa</taxon>
        <taxon>Mollusca</taxon>
        <taxon>Bivalvia</taxon>
        <taxon>Autobranchia</taxon>
        <taxon>Pteriomorphia</taxon>
        <taxon>Ostreida</taxon>
        <taxon>Ostreoidea</taxon>
        <taxon>Ostreidae</taxon>
        <taxon>Magallana</taxon>
    </lineage>
</organism>
<dbReference type="InterPro" id="IPR050726">
    <property type="entry name" value="mGluR"/>
</dbReference>
<dbReference type="Pfam" id="PF01094">
    <property type="entry name" value="ANF_receptor"/>
    <property type="match status" value="2"/>
</dbReference>
<keyword evidence="6" id="KW-0325">Glycoprotein</keyword>
<dbReference type="PANTHER" id="PTHR24060">
    <property type="entry name" value="METABOTROPIC GLUTAMATE RECEPTOR"/>
    <property type="match status" value="1"/>
</dbReference>
<evidence type="ECO:0000256" key="1">
    <source>
        <dbReference type="ARBA" id="ARBA00004141"/>
    </source>
</evidence>
<dbReference type="InterPro" id="IPR001828">
    <property type="entry name" value="ANF_lig-bd_rcpt"/>
</dbReference>
<dbReference type="EMBL" id="JH818849">
    <property type="protein sequence ID" value="EKC37712.1"/>
    <property type="molecule type" value="Genomic_DNA"/>
</dbReference>
<proteinExistence type="predicted"/>
<evidence type="ECO:0000256" key="6">
    <source>
        <dbReference type="ARBA" id="ARBA00023180"/>
    </source>
</evidence>
<comment type="subcellular location">
    <subcellularLocation>
        <location evidence="1">Membrane</location>
        <topology evidence="1">Multi-pass membrane protein</topology>
    </subcellularLocation>
</comment>
<feature type="domain" description="Receptor ligand binding region" evidence="9">
    <location>
        <begin position="68"/>
        <end position="479"/>
    </location>
</feature>
<evidence type="ECO:0000256" key="3">
    <source>
        <dbReference type="ARBA" id="ARBA00022989"/>
    </source>
</evidence>
<evidence type="ECO:0000256" key="4">
    <source>
        <dbReference type="ARBA" id="ARBA00023136"/>
    </source>
</evidence>
<dbReference type="InParanoid" id="K1QLK1"/>
<protein>
    <submittedName>
        <fullName evidence="10">Metabotropic glutamate receptor 5</fullName>
    </submittedName>
</protein>
<dbReference type="PRINTS" id="PR00248">
    <property type="entry name" value="GPCRMGR"/>
</dbReference>
<accession>K1QLK1</accession>
<keyword evidence="5 10" id="KW-0675">Receptor</keyword>
<evidence type="ECO:0000256" key="8">
    <source>
        <dbReference type="SAM" id="Phobius"/>
    </source>
</evidence>
<dbReference type="InterPro" id="IPR000337">
    <property type="entry name" value="GPCR_3"/>
</dbReference>
<dbReference type="Gene3D" id="3.40.50.2300">
    <property type="match status" value="3"/>
</dbReference>
<evidence type="ECO:0000313" key="10">
    <source>
        <dbReference type="EMBL" id="EKC37712.1"/>
    </source>
</evidence>
<dbReference type="SUPFAM" id="SSF53822">
    <property type="entry name" value="Periplasmic binding protein-like I"/>
    <property type="match status" value="2"/>
</dbReference>
<dbReference type="GO" id="GO:0016020">
    <property type="term" value="C:membrane"/>
    <property type="evidence" value="ECO:0007669"/>
    <property type="project" value="UniProtKB-SubCell"/>
</dbReference>